<name>A0A081RNV8_9ARCH</name>
<accession>A0A081RNV8</accession>
<proteinExistence type="predicted"/>
<keyword evidence="2" id="KW-1185">Reference proteome</keyword>
<dbReference type="AlphaFoldDB" id="A0A081RNV8"/>
<evidence type="ECO:0000313" key="2">
    <source>
        <dbReference type="Proteomes" id="UP000028059"/>
    </source>
</evidence>
<gene>
    <name evidence="1" type="ORF">AAA799N04_00551</name>
</gene>
<dbReference type="EMBL" id="JOKN01000007">
    <property type="protein sequence ID" value="KEQ56881.1"/>
    <property type="molecule type" value="Genomic_DNA"/>
</dbReference>
<organism evidence="1 2">
    <name type="scientific">Marine Group I thaumarchaeote SCGC AAA799-N04</name>
    <dbReference type="NCBI Taxonomy" id="1502293"/>
    <lineage>
        <taxon>Archaea</taxon>
        <taxon>Nitrososphaerota</taxon>
        <taxon>Marine Group I</taxon>
    </lineage>
</organism>
<comment type="caution">
    <text evidence="1">The sequence shown here is derived from an EMBL/GenBank/DDBJ whole genome shotgun (WGS) entry which is preliminary data.</text>
</comment>
<evidence type="ECO:0000313" key="1">
    <source>
        <dbReference type="EMBL" id="KEQ56881.1"/>
    </source>
</evidence>
<sequence length="175" mass="19074">MKKSLQITGIASILVVGAVFGIFVSNIDTSEDIGHASLAKVDLADHIANSEYAIIGTVKEVGEPYPVKSEYAPRYFGDVIITVEEVLLGTIGEKEITIRTHANIAQEATFNVGERALLFLVKSTAENVEGEGVYVVSGMFQGKFDITDGIVKDPKYSELTYNETDLRQQIKSERG</sequence>
<protein>
    <submittedName>
        <fullName evidence="1">Uncharacterized protein</fullName>
    </submittedName>
</protein>
<dbReference type="Proteomes" id="UP000028059">
    <property type="component" value="Unassembled WGS sequence"/>
</dbReference>
<reference evidence="1 2" key="1">
    <citation type="submission" date="2014-06" db="EMBL/GenBank/DDBJ databases">
        <authorList>
            <person name="Ngugi D.K."/>
            <person name="Blom J."/>
            <person name="Alam I."/>
            <person name="Rashid M."/>
            <person name="Ba Alawi W."/>
            <person name="Zhang G."/>
            <person name="Hikmawan T."/>
            <person name="Guan Y."/>
            <person name="Antunes A."/>
            <person name="Siam R."/>
            <person name="ElDorry H."/>
            <person name="Bajic V."/>
            <person name="Stingl U."/>
        </authorList>
    </citation>
    <scope>NUCLEOTIDE SEQUENCE [LARGE SCALE GENOMIC DNA]</scope>
    <source>
        <strain evidence="1">SCGC AAA799-N04</strain>
    </source>
</reference>